<dbReference type="PROSITE" id="PS51821">
    <property type="entry name" value="VELVET"/>
    <property type="match status" value="1"/>
</dbReference>
<keyword evidence="2" id="KW-0805">Transcription regulation</keyword>
<feature type="region of interest" description="Disordered" evidence="5">
    <location>
        <begin position="269"/>
        <end position="304"/>
    </location>
</feature>
<dbReference type="PANTHER" id="PTHR33572">
    <property type="entry name" value="SPORE DEVELOPMENT REGULATOR VOSA"/>
    <property type="match status" value="1"/>
</dbReference>
<dbReference type="EMBL" id="KV426255">
    <property type="protein sequence ID" value="KZV83776.1"/>
    <property type="molecule type" value="Genomic_DNA"/>
</dbReference>
<feature type="region of interest" description="Disordered" evidence="5">
    <location>
        <begin position="327"/>
        <end position="375"/>
    </location>
</feature>
<dbReference type="Pfam" id="PF11754">
    <property type="entry name" value="Velvet"/>
    <property type="match status" value="1"/>
</dbReference>
<dbReference type="InParanoid" id="A0A165D4L3"/>
<feature type="compositionally biased region" description="Low complexity" evidence="5">
    <location>
        <begin position="346"/>
        <end position="355"/>
    </location>
</feature>
<evidence type="ECO:0000256" key="3">
    <source>
        <dbReference type="ARBA" id="ARBA00023163"/>
    </source>
</evidence>
<evidence type="ECO:0000256" key="1">
    <source>
        <dbReference type="ARBA" id="ARBA00004123"/>
    </source>
</evidence>
<dbReference type="GO" id="GO:0005634">
    <property type="term" value="C:nucleus"/>
    <property type="evidence" value="ECO:0007669"/>
    <property type="project" value="UniProtKB-SubCell"/>
</dbReference>
<dbReference type="PANTHER" id="PTHR33572:SF3">
    <property type="entry name" value="VELVET COMPLEX SUBUNIT B"/>
    <property type="match status" value="1"/>
</dbReference>
<evidence type="ECO:0000256" key="5">
    <source>
        <dbReference type="SAM" id="MobiDB-lite"/>
    </source>
</evidence>
<keyword evidence="8" id="KW-1185">Reference proteome</keyword>
<gene>
    <name evidence="7" type="ORF">EXIGLDRAFT_727969</name>
</gene>
<dbReference type="Proteomes" id="UP000077266">
    <property type="component" value="Unassembled WGS sequence"/>
</dbReference>
<protein>
    <recommendedName>
        <fullName evidence="6">Velvet domain-containing protein</fullName>
    </recommendedName>
</protein>
<evidence type="ECO:0000256" key="2">
    <source>
        <dbReference type="ARBA" id="ARBA00023015"/>
    </source>
</evidence>
<dbReference type="OrthoDB" id="5599552at2759"/>
<keyword evidence="3" id="KW-0804">Transcription</keyword>
<dbReference type="InterPro" id="IPR021740">
    <property type="entry name" value="Velvet"/>
</dbReference>
<keyword evidence="4" id="KW-0539">Nucleus</keyword>
<accession>A0A165D4L3</accession>
<feature type="domain" description="Velvet" evidence="6">
    <location>
        <begin position="25"/>
        <end position="262"/>
    </location>
</feature>
<evidence type="ECO:0000313" key="7">
    <source>
        <dbReference type="EMBL" id="KZV83776.1"/>
    </source>
</evidence>
<sequence>MARVPSQAKNVPGEPYLCKAGFFKDKWIVAQVAEVQKGDRARKMAGEGGKDARQVDPPPVAQARLLEWKPDGSMTELPADLIFKHPVRLFCTVNLYPYNVDYEADPSAFPDGCPPPSPILPQGSASTSLAVEKQYPPALPSQPRHPLRPRAALTTQLEGAQRVPTMFGAQTVNAQLCKHNSAIYFIFDDLKIRRTGHFMLKYNVHLIDTAFDRLPMRIPMPCVAECWGGAFAVYPSRTAPPLLESTELTKHLNTKACGLISRARWTIRKNRKASSSRQQGESSDEDEMSHPQPYSSTPASHHSRATAPLTFLPPLLRHAFVALPTSPASSVATGTPPSSVYSLGGVSSPTSSVTSPQPPSPIAPKFVRYDPVRDL</sequence>
<organism evidence="7 8">
    <name type="scientific">Exidia glandulosa HHB12029</name>
    <dbReference type="NCBI Taxonomy" id="1314781"/>
    <lineage>
        <taxon>Eukaryota</taxon>
        <taxon>Fungi</taxon>
        <taxon>Dikarya</taxon>
        <taxon>Basidiomycota</taxon>
        <taxon>Agaricomycotina</taxon>
        <taxon>Agaricomycetes</taxon>
        <taxon>Auriculariales</taxon>
        <taxon>Exidiaceae</taxon>
        <taxon>Exidia</taxon>
    </lineage>
</organism>
<dbReference type="InterPro" id="IPR037525">
    <property type="entry name" value="Velvet_dom"/>
</dbReference>
<evidence type="ECO:0000259" key="6">
    <source>
        <dbReference type="PROSITE" id="PS51821"/>
    </source>
</evidence>
<dbReference type="InterPro" id="IPR038491">
    <property type="entry name" value="Velvet_dom_sf"/>
</dbReference>
<dbReference type="Gene3D" id="2.60.40.3960">
    <property type="entry name" value="Velvet domain"/>
    <property type="match status" value="1"/>
</dbReference>
<comment type="subcellular location">
    <subcellularLocation>
        <location evidence="1">Nucleus</location>
    </subcellularLocation>
</comment>
<dbReference type="AlphaFoldDB" id="A0A165D4L3"/>
<reference evidence="7 8" key="1">
    <citation type="journal article" date="2016" name="Mol. Biol. Evol.">
        <title>Comparative Genomics of Early-Diverging Mushroom-Forming Fungi Provides Insights into the Origins of Lignocellulose Decay Capabilities.</title>
        <authorList>
            <person name="Nagy L.G."/>
            <person name="Riley R."/>
            <person name="Tritt A."/>
            <person name="Adam C."/>
            <person name="Daum C."/>
            <person name="Floudas D."/>
            <person name="Sun H."/>
            <person name="Yadav J.S."/>
            <person name="Pangilinan J."/>
            <person name="Larsson K.H."/>
            <person name="Matsuura K."/>
            <person name="Barry K."/>
            <person name="Labutti K."/>
            <person name="Kuo R."/>
            <person name="Ohm R.A."/>
            <person name="Bhattacharya S.S."/>
            <person name="Shirouzu T."/>
            <person name="Yoshinaga Y."/>
            <person name="Martin F.M."/>
            <person name="Grigoriev I.V."/>
            <person name="Hibbett D.S."/>
        </authorList>
    </citation>
    <scope>NUCLEOTIDE SEQUENCE [LARGE SCALE GENOMIC DNA]</scope>
    <source>
        <strain evidence="7 8">HHB12029</strain>
    </source>
</reference>
<proteinExistence type="predicted"/>
<name>A0A165D4L3_EXIGL</name>
<dbReference type="STRING" id="1314781.A0A165D4L3"/>
<evidence type="ECO:0000256" key="4">
    <source>
        <dbReference type="ARBA" id="ARBA00023242"/>
    </source>
</evidence>
<feature type="compositionally biased region" description="Polar residues" evidence="5">
    <location>
        <begin position="327"/>
        <end position="341"/>
    </location>
</feature>
<evidence type="ECO:0000313" key="8">
    <source>
        <dbReference type="Proteomes" id="UP000077266"/>
    </source>
</evidence>